<accession>A0A150J6H8</accession>
<sequence length="317" mass="34624">MNKIKSILIMSILLGSIFMILSPVSAATYNVYESDGWQVLHDTIQNAPSGSTIYVHAGIYYIQDPIDIMNYSNITVIGDSPLNTIIDATSSGGDGFLCTQNYFTIKNITVRNAPYTGIRVSDYSLVENCIVHSNDDGIYIAHYSTVKNCLVYGNSGRGISINQYCEAINCTSAFNGRDGIEVEDYCKVYNCIFAKNGDDGFDIDSVGIYVYNSNSWGNADYDWYDDGGVHFSNCISVDPKFANGINTFYLSPGSPCVDKGSASSSALGLYQGFTTRTDGRWDTGTVDMGFHYASNRGPPSSLPIAKILEILKGNQEE</sequence>
<protein>
    <submittedName>
        <fullName evidence="2">Pectate lyase superfamily protein</fullName>
    </submittedName>
</protein>
<dbReference type="SMART" id="SM00710">
    <property type="entry name" value="PbH1"/>
    <property type="match status" value="4"/>
</dbReference>
<dbReference type="InterPro" id="IPR011050">
    <property type="entry name" value="Pectin_lyase_fold/virulence"/>
</dbReference>
<gene>
    <name evidence="2" type="ORF">AMQ22_00548</name>
</gene>
<dbReference type="InterPro" id="IPR006626">
    <property type="entry name" value="PbH1"/>
</dbReference>
<evidence type="ECO:0000259" key="1">
    <source>
        <dbReference type="Pfam" id="PF13229"/>
    </source>
</evidence>
<name>A0A150J6H8_9EURY</name>
<dbReference type="SUPFAM" id="SSF51126">
    <property type="entry name" value="Pectin lyase-like"/>
    <property type="match status" value="1"/>
</dbReference>
<dbReference type="GO" id="GO:0016829">
    <property type="term" value="F:lyase activity"/>
    <property type="evidence" value="ECO:0007669"/>
    <property type="project" value="UniProtKB-KW"/>
</dbReference>
<comment type="caution">
    <text evidence="2">The sequence shown here is derived from an EMBL/GenBank/DDBJ whole genome shotgun (WGS) entry which is preliminary data.</text>
</comment>
<dbReference type="EMBL" id="LNGC01000015">
    <property type="protein sequence ID" value="KYC52853.1"/>
    <property type="molecule type" value="Genomic_DNA"/>
</dbReference>
<reference evidence="2 3" key="1">
    <citation type="journal article" date="2016" name="ISME J.">
        <title>Chasing the elusive Euryarchaeota class WSA2: genomes reveal a uniquely fastidious methyl-reducing methanogen.</title>
        <authorList>
            <person name="Nobu M.K."/>
            <person name="Narihiro T."/>
            <person name="Kuroda K."/>
            <person name="Mei R."/>
            <person name="Liu W.T."/>
        </authorList>
    </citation>
    <scope>NUCLEOTIDE SEQUENCE [LARGE SCALE GENOMIC DNA]</scope>
    <source>
        <strain evidence="2">U1lsi0528_Bin055</strain>
    </source>
</reference>
<keyword evidence="2" id="KW-0456">Lyase</keyword>
<proteinExistence type="predicted"/>
<dbReference type="InterPro" id="IPR012334">
    <property type="entry name" value="Pectin_lyas_fold"/>
</dbReference>
<evidence type="ECO:0000313" key="3">
    <source>
        <dbReference type="Proteomes" id="UP000075398"/>
    </source>
</evidence>
<evidence type="ECO:0000313" key="2">
    <source>
        <dbReference type="EMBL" id="KYC52853.1"/>
    </source>
</evidence>
<dbReference type="Pfam" id="PF13229">
    <property type="entry name" value="Beta_helix"/>
    <property type="match status" value="1"/>
</dbReference>
<organism evidence="2 3">
    <name type="scientific">Candidatus Methanofastidiosum methylothiophilum</name>
    <dbReference type="NCBI Taxonomy" id="1705564"/>
    <lineage>
        <taxon>Archaea</taxon>
        <taxon>Methanobacteriati</taxon>
        <taxon>Methanobacteriota</taxon>
        <taxon>Stenosarchaea group</taxon>
        <taxon>Candidatus Methanofastidiosia</taxon>
        <taxon>Candidatus Methanofastidiosales</taxon>
        <taxon>Candidatus Methanofastidiosaceae</taxon>
        <taxon>Candidatus Methanofastidiosum</taxon>
    </lineage>
</organism>
<dbReference type="AlphaFoldDB" id="A0A150J6H8"/>
<dbReference type="Proteomes" id="UP000075398">
    <property type="component" value="Unassembled WGS sequence"/>
</dbReference>
<feature type="domain" description="Right handed beta helix" evidence="1">
    <location>
        <begin position="57"/>
        <end position="163"/>
    </location>
</feature>
<dbReference type="Gene3D" id="2.160.20.10">
    <property type="entry name" value="Single-stranded right-handed beta-helix, Pectin lyase-like"/>
    <property type="match status" value="1"/>
</dbReference>
<dbReference type="InterPro" id="IPR039448">
    <property type="entry name" value="Beta_helix"/>
</dbReference>